<dbReference type="AlphaFoldDB" id="A0A2T9X8P1"/>
<dbReference type="InterPro" id="IPR011335">
    <property type="entry name" value="Restrct_endonuc-II-like"/>
</dbReference>
<name>A0A2T9X8P1_9CREN</name>
<proteinExistence type="predicted"/>
<comment type="caution">
    <text evidence="2">The sequence shown here is derived from an EMBL/GenBank/DDBJ whole genome shotgun (WGS) entry which is preliminary data.</text>
</comment>
<dbReference type="EMBL" id="QEFD01000096">
    <property type="protein sequence ID" value="PVU76466.1"/>
    <property type="molecule type" value="Genomic_DNA"/>
</dbReference>
<dbReference type="GO" id="GO:0015666">
    <property type="term" value="F:restriction endodeoxyribonuclease activity"/>
    <property type="evidence" value="ECO:0007669"/>
    <property type="project" value="TreeGrafter"/>
</dbReference>
<dbReference type="SUPFAM" id="SSF52980">
    <property type="entry name" value="Restriction endonuclease-like"/>
    <property type="match status" value="1"/>
</dbReference>
<dbReference type="Gene3D" id="3.40.1350.10">
    <property type="match status" value="1"/>
</dbReference>
<reference evidence="2 3" key="1">
    <citation type="journal article" date="2015" name="Appl. Environ. Microbiol.">
        <title>Nanoarchaeota, Their Sulfolobales Host, and Nanoarchaeota Virus Distribution across Yellowstone National Park Hot Springs.</title>
        <authorList>
            <person name="Munson-McGee J.H."/>
            <person name="Field E.K."/>
            <person name="Bateson M."/>
            <person name="Rooney C."/>
            <person name="Stepanauskas R."/>
            <person name="Young M.J."/>
        </authorList>
    </citation>
    <scope>NUCLEOTIDE SEQUENCE [LARGE SCALE GENOMIC DNA]</scope>
    <source>
        <strain evidence="2">SCGC AC-742_N10</strain>
    </source>
</reference>
<dbReference type="PANTHER" id="PTHR30015:SF7">
    <property type="entry name" value="TYPE IV METHYL-DIRECTED RESTRICTION ENZYME ECOKMRR"/>
    <property type="match status" value="1"/>
</dbReference>
<feature type="non-terminal residue" evidence="2">
    <location>
        <position position="367"/>
    </location>
</feature>
<dbReference type="Pfam" id="PF04471">
    <property type="entry name" value="Mrr_cat"/>
    <property type="match status" value="1"/>
</dbReference>
<dbReference type="InterPro" id="IPR011856">
    <property type="entry name" value="tRNA_endonuc-like_dom_sf"/>
</dbReference>
<evidence type="ECO:0000313" key="2">
    <source>
        <dbReference type="EMBL" id="PVU76466.1"/>
    </source>
</evidence>
<accession>A0A2T9X8P1</accession>
<dbReference type="InterPro" id="IPR007560">
    <property type="entry name" value="Restrct_endonuc_IV_Mrr"/>
</dbReference>
<protein>
    <recommendedName>
        <fullName evidence="1">Restriction endonuclease type IV Mrr domain-containing protein</fullName>
    </recommendedName>
</protein>
<evidence type="ECO:0000313" key="3">
    <source>
        <dbReference type="Proteomes" id="UP000245638"/>
    </source>
</evidence>
<dbReference type="PANTHER" id="PTHR30015">
    <property type="entry name" value="MRR RESTRICTION SYSTEM PROTEIN"/>
    <property type="match status" value="1"/>
</dbReference>
<dbReference type="GO" id="GO:0003677">
    <property type="term" value="F:DNA binding"/>
    <property type="evidence" value="ECO:0007669"/>
    <property type="project" value="InterPro"/>
</dbReference>
<gene>
    <name evidence="2" type="ORF">DDW13_02980</name>
</gene>
<sequence length="367" mass="41960">MRHHNESNVNRKEIKLEYILSFMTGEIVGILSSLDPNKFEDFIISNVLPKLGFSHIVRTGGPNDKGCDALAVKNEVYASYKYCIQIKRYNRSRRVGIDDVREVLDGIDVYKCDRGLIITTSDFSPEAIHRARSKNVELVDGSTLENIILNYGINVPLVPLETKEHIEMHTKEEESYTFKVKDDGIYFPISITEALNRAKNKIAYLGEPKLSSITITAKRLYIFSIKASFKVYGKGRRSLSLKKAITLDGKEFSLDSIILEKSTVGKIKYVTNREEFLKIKEEVKQKVIAELPSDAEDIRIKEEKVKKCWIASSIEFTFDIGYTKARVTIGDKEEFVVEPLTLEQVRKLTNAEKIEKIPNGWKCYRTD</sequence>
<evidence type="ECO:0000259" key="1">
    <source>
        <dbReference type="Pfam" id="PF04471"/>
    </source>
</evidence>
<organism evidence="2 3">
    <name type="scientific">Acidianus hospitalis</name>
    <dbReference type="NCBI Taxonomy" id="563177"/>
    <lineage>
        <taxon>Archaea</taxon>
        <taxon>Thermoproteota</taxon>
        <taxon>Thermoprotei</taxon>
        <taxon>Sulfolobales</taxon>
        <taxon>Sulfolobaceae</taxon>
        <taxon>Acidianus</taxon>
    </lineage>
</organism>
<dbReference type="Proteomes" id="UP000245638">
    <property type="component" value="Unassembled WGS sequence"/>
</dbReference>
<feature type="domain" description="Restriction endonuclease type IV Mrr" evidence="1">
    <location>
        <begin position="32"/>
        <end position="147"/>
    </location>
</feature>
<dbReference type="GO" id="GO:0009307">
    <property type="term" value="P:DNA restriction-modification system"/>
    <property type="evidence" value="ECO:0007669"/>
    <property type="project" value="InterPro"/>
</dbReference>
<dbReference type="InterPro" id="IPR052906">
    <property type="entry name" value="Type_IV_Methyl-Rstrct_Enzyme"/>
</dbReference>